<dbReference type="PROSITE" id="PS00062">
    <property type="entry name" value="ALDOKETO_REDUCTASE_2"/>
    <property type="match status" value="1"/>
</dbReference>
<evidence type="ECO:0000256" key="1">
    <source>
        <dbReference type="ARBA" id="ARBA00007905"/>
    </source>
</evidence>
<dbReference type="PANTHER" id="PTHR43827">
    <property type="entry name" value="2,5-DIKETO-D-GLUCONIC ACID REDUCTASE"/>
    <property type="match status" value="1"/>
</dbReference>
<dbReference type="AlphaFoldDB" id="A0A2N5NCG5"/>
<dbReference type="CDD" id="cd19133">
    <property type="entry name" value="AKR_AKR5F1"/>
    <property type="match status" value="1"/>
</dbReference>
<comment type="similarity">
    <text evidence="1">Belongs to the aldo/keto reductase family.</text>
</comment>
<accession>A0A2N5NCG5</accession>
<comment type="caution">
    <text evidence="8">The sequence shown here is derived from an EMBL/GenBank/DDBJ whole genome shotgun (WGS) entry which is preliminary data.</text>
</comment>
<evidence type="ECO:0000313" key="8">
    <source>
        <dbReference type="EMBL" id="PLT48036.1"/>
    </source>
</evidence>
<dbReference type="FunFam" id="3.20.20.100:FF:000015">
    <property type="entry name" value="Oxidoreductase, aldo/keto reductase family"/>
    <property type="match status" value="1"/>
</dbReference>
<evidence type="ECO:0000259" key="7">
    <source>
        <dbReference type="Pfam" id="PF00248"/>
    </source>
</evidence>
<feature type="active site" description="Proton donor" evidence="4">
    <location>
        <position position="56"/>
    </location>
</feature>
<feature type="binding site" evidence="5">
    <location>
        <position position="114"/>
    </location>
    <ligand>
        <name>substrate</name>
    </ligand>
</feature>
<sequence>MKIGGFEMQKVTLNNGVEMPILGFGVFQMADLNECEQSVFEAIAAGYRLIDTAASYLNEEAVGRAIKRSGVAREELFITTKLWVQDTGYERTKRAFENSLKRLQLDYLDLYLIHQPFGDVHGSWRAMEELYREGKVRAIGVSNFHEDRLIDLILHNEVVPAVNQVETHPFNQQIENAKFMKENNVQIESWAPFAEGKNNLFQNEVLVSIAEKHNKSVAQVVLRWLTQREVVVIPKSVRKERIVENFNIFDFELSQEDMESITTLDTKQSLFFSHRDPEMVKWIGSRKLDI</sequence>
<evidence type="ECO:0000256" key="2">
    <source>
        <dbReference type="ARBA" id="ARBA00022857"/>
    </source>
</evidence>
<evidence type="ECO:0000256" key="6">
    <source>
        <dbReference type="PIRSR" id="PIRSR000097-3"/>
    </source>
</evidence>
<dbReference type="GO" id="GO:0016616">
    <property type="term" value="F:oxidoreductase activity, acting on the CH-OH group of donors, NAD or NADP as acceptor"/>
    <property type="evidence" value="ECO:0007669"/>
    <property type="project" value="UniProtKB-ARBA"/>
</dbReference>
<gene>
    <name evidence="8" type="ORF">B8V81_0168</name>
</gene>
<organism evidence="8 9">
    <name type="scientific">Paenibacillus pasadenensis</name>
    <dbReference type="NCBI Taxonomy" id="217090"/>
    <lineage>
        <taxon>Bacteria</taxon>
        <taxon>Bacillati</taxon>
        <taxon>Bacillota</taxon>
        <taxon>Bacilli</taxon>
        <taxon>Bacillales</taxon>
        <taxon>Paenibacillaceae</taxon>
        <taxon>Paenibacillus</taxon>
    </lineage>
</organism>
<evidence type="ECO:0000256" key="3">
    <source>
        <dbReference type="ARBA" id="ARBA00023002"/>
    </source>
</evidence>
<dbReference type="Proteomes" id="UP000234789">
    <property type="component" value="Unassembled WGS sequence"/>
</dbReference>
<dbReference type="Gene3D" id="3.20.20.100">
    <property type="entry name" value="NADP-dependent oxidoreductase domain"/>
    <property type="match status" value="1"/>
</dbReference>
<keyword evidence="9" id="KW-1185">Reference proteome</keyword>
<reference evidence="8 9" key="1">
    <citation type="submission" date="2017-05" db="EMBL/GenBank/DDBJ databases">
        <title>Functional genome analysis of Paenibacillus pasadenensis strain R16: insights on endophytic life style and antifungal activity.</title>
        <authorList>
            <person name="Passera A."/>
            <person name="Marcolungo L."/>
            <person name="Casati P."/>
            <person name="Brasca M."/>
            <person name="Quaglino F."/>
            <person name="Delledonne M."/>
        </authorList>
    </citation>
    <scope>NUCLEOTIDE SEQUENCE [LARGE SCALE GENOMIC DNA]</scope>
    <source>
        <strain evidence="8 9">R16</strain>
    </source>
</reference>
<protein>
    <submittedName>
        <fullName evidence="8">Oxidoreductase, aldo/keto reductase family</fullName>
    </submittedName>
</protein>
<dbReference type="PANTHER" id="PTHR43827:SF3">
    <property type="entry name" value="NADP-DEPENDENT OXIDOREDUCTASE DOMAIN-CONTAINING PROTEIN"/>
    <property type="match status" value="1"/>
</dbReference>
<dbReference type="Pfam" id="PF00248">
    <property type="entry name" value="Aldo_ket_red"/>
    <property type="match status" value="1"/>
</dbReference>
<dbReference type="SUPFAM" id="SSF51430">
    <property type="entry name" value="NAD(P)-linked oxidoreductase"/>
    <property type="match status" value="1"/>
</dbReference>
<feature type="domain" description="NADP-dependent oxidoreductase" evidence="7">
    <location>
        <begin position="34"/>
        <end position="264"/>
    </location>
</feature>
<evidence type="ECO:0000256" key="4">
    <source>
        <dbReference type="PIRSR" id="PIRSR000097-1"/>
    </source>
</evidence>
<evidence type="ECO:0000256" key="5">
    <source>
        <dbReference type="PIRSR" id="PIRSR000097-2"/>
    </source>
</evidence>
<dbReference type="PRINTS" id="PR00069">
    <property type="entry name" value="ALDKETRDTASE"/>
</dbReference>
<dbReference type="PROSITE" id="PS00798">
    <property type="entry name" value="ALDOKETO_REDUCTASE_1"/>
    <property type="match status" value="1"/>
</dbReference>
<dbReference type="PIRSF" id="PIRSF000097">
    <property type="entry name" value="AKR"/>
    <property type="match status" value="1"/>
</dbReference>
<dbReference type="InterPro" id="IPR020471">
    <property type="entry name" value="AKR"/>
</dbReference>
<dbReference type="InterPro" id="IPR018170">
    <property type="entry name" value="Aldo/ket_reductase_CS"/>
</dbReference>
<keyword evidence="3" id="KW-0560">Oxidoreductase</keyword>
<dbReference type="InterPro" id="IPR036812">
    <property type="entry name" value="NAD(P)_OxRdtase_dom_sf"/>
</dbReference>
<keyword evidence="2" id="KW-0521">NADP</keyword>
<evidence type="ECO:0000313" key="9">
    <source>
        <dbReference type="Proteomes" id="UP000234789"/>
    </source>
</evidence>
<proteinExistence type="inferred from homology"/>
<dbReference type="EMBL" id="NFEZ01000001">
    <property type="protein sequence ID" value="PLT48036.1"/>
    <property type="molecule type" value="Genomic_DNA"/>
</dbReference>
<feature type="site" description="Lowers pKa of active site Tyr" evidence="6">
    <location>
        <position position="81"/>
    </location>
</feature>
<dbReference type="InterPro" id="IPR023210">
    <property type="entry name" value="NADP_OxRdtase_dom"/>
</dbReference>
<name>A0A2N5NCG5_9BACL</name>